<feature type="compositionally biased region" description="Low complexity" evidence="1">
    <location>
        <begin position="104"/>
        <end position="124"/>
    </location>
</feature>
<feature type="region of interest" description="Disordered" evidence="1">
    <location>
        <begin position="1"/>
        <end position="28"/>
    </location>
</feature>
<feature type="compositionally biased region" description="Polar residues" evidence="1">
    <location>
        <begin position="7"/>
        <end position="16"/>
    </location>
</feature>
<feature type="compositionally biased region" description="Low complexity" evidence="1">
    <location>
        <begin position="522"/>
        <end position="531"/>
    </location>
</feature>
<feature type="region of interest" description="Disordered" evidence="1">
    <location>
        <begin position="543"/>
        <end position="597"/>
    </location>
</feature>
<organism evidence="2 3">
    <name type="scientific">Microthyrium microscopicum</name>
    <dbReference type="NCBI Taxonomy" id="703497"/>
    <lineage>
        <taxon>Eukaryota</taxon>
        <taxon>Fungi</taxon>
        <taxon>Dikarya</taxon>
        <taxon>Ascomycota</taxon>
        <taxon>Pezizomycotina</taxon>
        <taxon>Dothideomycetes</taxon>
        <taxon>Dothideomycetes incertae sedis</taxon>
        <taxon>Microthyriales</taxon>
        <taxon>Microthyriaceae</taxon>
        <taxon>Microthyrium</taxon>
    </lineage>
</organism>
<evidence type="ECO:0000256" key="1">
    <source>
        <dbReference type="SAM" id="MobiDB-lite"/>
    </source>
</evidence>
<feature type="region of interest" description="Disordered" evidence="1">
    <location>
        <begin position="44"/>
        <end position="125"/>
    </location>
</feature>
<dbReference type="AlphaFoldDB" id="A0A6A6U163"/>
<evidence type="ECO:0000313" key="2">
    <source>
        <dbReference type="EMBL" id="KAF2665842.1"/>
    </source>
</evidence>
<accession>A0A6A6U163</accession>
<proteinExistence type="predicted"/>
<feature type="region of interest" description="Disordered" evidence="1">
    <location>
        <begin position="437"/>
        <end position="531"/>
    </location>
</feature>
<name>A0A6A6U163_9PEZI</name>
<feature type="compositionally biased region" description="Polar residues" evidence="1">
    <location>
        <begin position="546"/>
        <end position="555"/>
    </location>
</feature>
<feature type="compositionally biased region" description="Basic residues" evidence="1">
    <location>
        <begin position="587"/>
        <end position="597"/>
    </location>
</feature>
<dbReference type="EMBL" id="MU004240">
    <property type="protein sequence ID" value="KAF2665842.1"/>
    <property type="molecule type" value="Genomic_DNA"/>
</dbReference>
<keyword evidence="3" id="KW-1185">Reference proteome</keyword>
<reference evidence="2" key="1">
    <citation type="journal article" date="2020" name="Stud. Mycol.">
        <title>101 Dothideomycetes genomes: a test case for predicting lifestyles and emergence of pathogens.</title>
        <authorList>
            <person name="Haridas S."/>
            <person name="Albert R."/>
            <person name="Binder M."/>
            <person name="Bloem J."/>
            <person name="Labutti K."/>
            <person name="Salamov A."/>
            <person name="Andreopoulos B."/>
            <person name="Baker S."/>
            <person name="Barry K."/>
            <person name="Bills G."/>
            <person name="Bluhm B."/>
            <person name="Cannon C."/>
            <person name="Castanera R."/>
            <person name="Culley D."/>
            <person name="Daum C."/>
            <person name="Ezra D."/>
            <person name="Gonzalez J."/>
            <person name="Henrissat B."/>
            <person name="Kuo A."/>
            <person name="Liang C."/>
            <person name="Lipzen A."/>
            <person name="Lutzoni F."/>
            <person name="Magnuson J."/>
            <person name="Mondo S."/>
            <person name="Nolan M."/>
            <person name="Ohm R."/>
            <person name="Pangilinan J."/>
            <person name="Park H.-J."/>
            <person name="Ramirez L."/>
            <person name="Alfaro M."/>
            <person name="Sun H."/>
            <person name="Tritt A."/>
            <person name="Yoshinaga Y."/>
            <person name="Zwiers L.-H."/>
            <person name="Turgeon B."/>
            <person name="Goodwin S."/>
            <person name="Spatafora J."/>
            <person name="Crous P."/>
            <person name="Grigoriev I."/>
        </authorList>
    </citation>
    <scope>NUCLEOTIDE SEQUENCE</scope>
    <source>
        <strain evidence="2">CBS 115976</strain>
    </source>
</reference>
<feature type="compositionally biased region" description="Polar residues" evidence="1">
    <location>
        <begin position="81"/>
        <end position="103"/>
    </location>
</feature>
<feature type="compositionally biased region" description="Acidic residues" evidence="1">
    <location>
        <begin position="568"/>
        <end position="583"/>
    </location>
</feature>
<feature type="compositionally biased region" description="Polar residues" evidence="1">
    <location>
        <begin position="56"/>
        <end position="71"/>
    </location>
</feature>
<protein>
    <submittedName>
        <fullName evidence="2">Uncharacterized protein</fullName>
    </submittedName>
</protein>
<feature type="compositionally biased region" description="Basic and acidic residues" evidence="1">
    <location>
        <begin position="445"/>
        <end position="465"/>
    </location>
</feature>
<sequence length="597" mass="64933">MDGSSEFVPNSFNSYDGDTKTGGLPVPEEYLDLFDTEETLGHSLVGAVPTADGSLSAESNSVQSTLSPQDRSPSEAVASLGQDSSELGASQDIQEASTNLATESHTPSVSPSRPSSFLPPSGSSIFQPVLPGHQRVEINPTFRLPSTSTFSSSQYPITPSANRQANASNGTIIPTQNGHWHVTGNRAQFSGAPFPVNTTSNSHRTHQFGSMQPLNGTSSFQTGTVPAMSRNVTQPGMAVTNGPPLVIPNVLRNRPMHPNNMAQNRLALASNAGGTFVGPATNMNGLAPTPVQVQNTQPRVMRPPHRPNSNRNIQMPSATGVPWTQLPVWQLPDGSYQTLYCPYCGGNARWIKGVNGDSDRLEFYNGCKALQAHIHAAHGKTPTDANGNKIKRGAGRKAFGWLRSICRGPTLAHDRLGDLAPAMSDSTIDPAMQAVRNAGKGKKAAKAEAERLRKEQERQPRDPHASSRQRHSTQTRTQPLRQAQSYTLASGTPYTHYQHGGFDPGRNPYARTNPLGIPTYEPPVSVSQQPRVPMPMMPQPPMTMGRQAQDSSLTVNGKRPRGVQHCWEEEDSEDEEEDSEEEEERHQRWKKMRKGRE</sequence>
<evidence type="ECO:0000313" key="3">
    <source>
        <dbReference type="Proteomes" id="UP000799302"/>
    </source>
</evidence>
<dbReference type="Proteomes" id="UP000799302">
    <property type="component" value="Unassembled WGS sequence"/>
</dbReference>
<gene>
    <name evidence="2" type="ORF">BT63DRAFT_482728</name>
</gene>
<feature type="compositionally biased region" description="Polar residues" evidence="1">
    <location>
        <begin position="474"/>
        <end position="495"/>
    </location>
</feature>